<dbReference type="EMBL" id="BKCJ011159201">
    <property type="protein sequence ID" value="GFC96275.1"/>
    <property type="molecule type" value="Genomic_DNA"/>
</dbReference>
<sequence>LRSQHVCAGGGAGQRQLDRLDNPAAGAVPAADAAGHRAVVSQHQKNPAPRMSIRAYPATWPYHDARSGPGSAGANRQPRRPGTDYQKRPALPLGRRYGAALQCFAGLALPGRVRHGQMDAVWLYVPFRRALFLADRARYVAAAAVAAATGAAGAGP</sequence>
<evidence type="ECO:0000313" key="2">
    <source>
        <dbReference type="EMBL" id="GFC96275.1"/>
    </source>
</evidence>
<evidence type="ECO:0000256" key="1">
    <source>
        <dbReference type="SAM" id="MobiDB-lite"/>
    </source>
</evidence>
<dbReference type="AlphaFoldDB" id="A0A699SHX3"/>
<feature type="compositionally biased region" description="Low complexity" evidence="1">
    <location>
        <begin position="23"/>
        <end position="40"/>
    </location>
</feature>
<gene>
    <name evidence="2" type="ORF">Tci_868245</name>
</gene>
<comment type="caution">
    <text evidence="2">The sequence shown here is derived from an EMBL/GenBank/DDBJ whole genome shotgun (WGS) entry which is preliminary data.</text>
</comment>
<organism evidence="2">
    <name type="scientific">Tanacetum cinerariifolium</name>
    <name type="common">Dalmatian daisy</name>
    <name type="synonym">Chrysanthemum cinerariifolium</name>
    <dbReference type="NCBI Taxonomy" id="118510"/>
    <lineage>
        <taxon>Eukaryota</taxon>
        <taxon>Viridiplantae</taxon>
        <taxon>Streptophyta</taxon>
        <taxon>Embryophyta</taxon>
        <taxon>Tracheophyta</taxon>
        <taxon>Spermatophyta</taxon>
        <taxon>Magnoliopsida</taxon>
        <taxon>eudicotyledons</taxon>
        <taxon>Gunneridae</taxon>
        <taxon>Pentapetalae</taxon>
        <taxon>asterids</taxon>
        <taxon>campanulids</taxon>
        <taxon>Asterales</taxon>
        <taxon>Asteraceae</taxon>
        <taxon>Asteroideae</taxon>
        <taxon>Anthemideae</taxon>
        <taxon>Anthemidinae</taxon>
        <taxon>Tanacetum</taxon>
    </lineage>
</organism>
<feature type="region of interest" description="Disordered" evidence="1">
    <location>
        <begin position="1"/>
        <end position="89"/>
    </location>
</feature>
<name>A0A699SHX3_TANCI</name>
<feature type="non-terminal residue" evidence="2">
    <location>
        <position position="1"/>
    </location>
</feature>
<feature type="non-terminal residue" evidence="2">
    <location>
        <position position="156"/>
    </location>
</feature>
<accession>A0A699SHX3</accession>
<reference evidence="2" key="1">
    <citation type="journal article" date="2019" name="Sci. Rep.">
        <title>Draft genome of Tanacetum cinerariifolium, the natural source of mosquito coil.</title>
        <authorList>
            <person name="Yamashiro T."/>
            <person name="Shiraishi A."/>
            <person name="Satake H."/>
            <person name="Nakayama K."/>
        </authorList>
    </citation>
    <scope>NUCLEOTIDE SEQUENCE</scope>
</reference>
<protein>
    <submittedName>
        <fullName evidence="2">Uncharacterized protein</fullName>
    </submittedName>
</protein>
<proteinExistence type="predicted"/>